<keyword evidence="1" id="KW-0812">Transmembrane</keyword>
<dbReference type="Proteomes" id="UP000188268">
    <property type="component" value="Unassembled WGS sequence"/>
</dbReference>
<name>A0A1R3JYZ8_COCAP</name>
<dbReference type="PROSITE" id="PS00962">
    <property type="entry name" value="RIBOSOMAL_S2_1"/>
    <property type="match status" value="1"/>
</dbReference>
<keyword evidence="1" id="KW-0472">Membrane</keyword>
<dbReference type="GO" id="GO:0003735">
    <property type="term" value="F:structural constituent of ribosome"/>
    <property type="evidence" value="ECO:0007669"/>
    <property type="project" value="InterPro"/>
</dbReference>
<protein>
    <submittedName>
        <fullName evidence="2">Uncharacterized protein</fullName>
    </submittedName>
</protein>
<evidence type="ECO:0000313" key="2">
    <source>
        <dbReference type="EMBL" id="OMP00051.1"/>
    </source>
</evidence>
<sequence>MGGGLLLQLVLLLARENEVAALFASSVYFGLFILVLTKNLYQIPTL</sequence>
<dbReference type="Gramene" id="OMP00051">
    <property type="protein sequence ID" value="OMP00051"/>
    <property type="gene ID" value="CCACVL1_03474"/>
</dbReference>
<comment type="caution">
    <text evidence="2">The sequence shown here is derived from an EMBL/GenBank/DDBJ whole genome shotgun (WGS) entry which is preliminary data.</text>
</comment>
<reference evidence="2 3" key="1">
    <citation type="submission" date="2013-09" db="EMBL/GenBank/DDBJ databases">
        <title>Corchorus capsularis genome sequencing.</title>
        <authorList>
            <person name="Alam M."/>
            <person name="Haque M.S."/>
            <person name="Islam M.S."/>
            <person name="Emdad E.M."/>
            <person name="Islam M.M."/>
            <person name="Ahmed B."/>
            <person name="Halim A."/>
            <person name="Hossen Q.M.M."/>
            <person name="Hossain M.Z."/>
            <person name="Ahmed R."/>
            <person name="Khan M.M."/>
            <person name="Islam R."/>
            <person name="Rashid M.M."/>
            <person name="Khan S.A."/>
            <person name="Rahman M.S."/>
            <person name="Alam M."/>
        </authorList>
    </citation>
    <scope>NUCLEOTIDE SEQUENCE [LARGE SCALE GENOMIC DNA]</scope>
    <source>
        <strain evidence="3">cv. CVL-1</strain>
        <tissue evidence="2">Whole seedling</tissue>
    </source>
</reference>
<evidence type="ECO:0000256" key="1">
    <source>
        <dbReference type="SAM" id="Phobius"/>
    </source>
</evidence>
<organism evidence="2 3">
    <name type="scientific">Corchorus capsularis</name>
    <name type="common">Jute</name>
    <dbReference type="NCBI Taxonomy" id="210143"/>
    <lineage>
        <taxon>Eukaryota</taxon>
        <taxon>Viridiplantae</taxon>
        <taxon>Streptophyta</taxon>
        <taxon>Embryophyta</taxon>
        <taxon>Tracheophyta</taxon>
        <taxon>Spermatophyta</taxon>
        <taxon>Magnoliopsida</taxon>
        <taxon>eudicotyledons</taxon>
        <taxon>Gunneridae</taxon>
        <taxon>Pentapetalae</taxon>
        <taxon>rosids</taxon>
        <taxon>malvids</taxon>
        <taxon>Malvales</taxon>
        <taxon>Malvaceae</taxon>
        <taxon>Grewioideae</taxon>
        <taxon>Apeibeae</taxon>
        <taxon>Corchorus</taxon>
    </lineage>
</organism>
<proteinExistence type="predicted"/>
<dbReference type="GO" id="GO:0005840">
    <property type="term" value="C:ribosome"/>
    <property type="evidence" value="ECO:0007669"/>
    <property type="project" value="InterPro"/>
</dbReference>
<dbReference type="EMBL" id="AWWV01006712">
    <property type="protein sequence ID" value="OMP00051.1"/>
    <property type="molecule type" value="Genomic_DNA"/>
</dbReference>
<dbReference type="AlphaFoldDB" id="A0A1R3JYZ8"/>
<dbReference type="InterPro" id="IPR018130">
    <property type="entry name" value="Ribosomal_uS2_CS"/>
</dbReference>
<dbReference type="GO" id="GO:0006412">
    <property type="term" value="P:translation"/>
    <property type="evidence" value="ECO:0007669"/>
    <property type="project" value="InterPro"/>
</dbReference>
<evidence type="ECO:0000313" key="3">
    <source>
        <dbReference type="Proteomes" id="UP000188268"/>
    </source>
</evidence>
<feature type="transmembrane region" description="Helical" evidence="1">
    <location>
        <begin position="20"/>
        <end position="41"/>
    </location>
</feature>
<keyword evidence="3" id="KW-1185">Reference proteome</keyword>
<gene>
    <name evidence="2" type="ORF">CCACVL1_03474</name>
</gene>
<keyword evidence="1" id="KW-1133">Transmembrane helix</keyword>
<accession>A0A1R3JYZ8</accession>